<feature type="region of interest" description="Disordered" evidence="1">
    <location>
        <begin position="127"/>
        <end position="147"/>
    </location>
</feature>
<feature type="region of interest" description="Disordered" evidence="1">
    <location>
        <begin position="73"/>
        <end position="100"/>
    </location>
</feature>
<evidence type="ECO:0000256" key="1">
    <source>
        <dbReference type="SAM" id="MobiDB-lite"/>
    </source>
</evidence>
<dbReference type="RefSeq" id="WP_066263463.1">
    <property type="nucleotide sequence ID" value="NZ_JARMAB010000002.1"/>
</dbReference>
<sequence length="176" mass="19474">MDKWLSMFSNRNPFLSLFQKKKNNTSGMVWASIAGMMIGAFLFGNKNRSEKRTSQATGISNMLNKIPQMANMKRSTSQATKEPGNEQGHVAPKKNTNAGENLANMFKNIPQLSKMADMPELSKELGITTKSTAPSHQARNNEPNVKEMLDKDPKLAEMAEEITGSPKTKSSTSKKH</sequence>
<keyword evidence="4" id="KW-1185">Reference proteome</keyword>
<feature type="compositionally biased region" description="Polar residues" evidence="1">
    <location>
        <begin position="128"/>
        <end position="143"/>
    </location>
</feature>
<keyword evidence="2" id="KW-1133">Transmembrane helix</keyword>
<evidence type="ECO:0000313" key="4">
    <source>
        <dbReference type="Proteomes" id="UP001341444"/>
    </source>
</evidence>
<keyword evidence="2" id="KW-0472">Membrane</keyword>
<feature type="transmembrane region" description="Helical" evidence="2">
    <location>
        <begin position="27"/>
        <end position="44"/>
    </location>
</feature>
<evidence type="ECO:0000256" key="2">
    <source>
        <dbReference type="SAM" id="Phobius"/>
    </source>
</evidence>
<organism evidence="3 4">
    <name type="scientific">Heyndrickxia acidicola</name>
    <dbReference type="NCBI Taxonomy" id="209389"/>
    <lineage>
        <taxon>Bacteria</taxon>
        <taxon>Bacillati</taxon>
        <taxon>Bacillota</taxon>
        <taxon>Bacilli</taxon>
        <taxon>Bacillales</taxon>
        <taxon>Bacillaceae</taxon>
        <taxon>Heyndrickxia</taxon>
    </lineage>
</organism>
<comment type="caution">
    <text evidence="3">The sequence shown here is derived from an EMBL/GenBank/DDBJ whole genome shotgun (WGS) entry which is preliminary data.</text>
</comment>
<reference evidence="3 4" key="1">
    <citation type="submission" date="2023-03" db="EMBL/GenBank/DDBJ databases">
        <title>Bacillus Genome Sequencing.</title>
        <authorList>
            <person name="Dunlap C."/>
        </authorList>
    </citation>
    <scope>NUCLEOTIDE SEQUENCE [LARGE SCALE GENOMIC DNA]</scope>
    <source>
        <strain evidence="3 4">B-23453</strain>
    </source>
</reference>
<dbReference type="EMBL" id="JARMAB010000002">
    <property type="protein sequence ID" value="MED1201653.1"/>
    <property type="molecule type" value="Genomic_DNA"/>
</dbReference>
<proteinExistence type="predicted"/>
<accession>A0ABU6MAH5</accession>
<dbReference type="Proteomes" id="UP001341444">
    <property type="component" value="Unassembled WGS sequence"/>
</dbReference>
<protein>
    <submittedName>
        <fullName evidence="3">Uncharacterized protein</fullName>
    </submittedName>
</protein>
<name>A0ABU6MAH5_9BACI</name>
<gene>
    <name evidence="3" type="ORF">P4T90_00945</name>
</gene>
<evidence type="ECO:0000313" key="3">
    <source>
        <dbReference type="EMBL" id="MED1201653.1"/>
    </source>
</evidence>
<keyword evidence="2" id="KW-0812">Transmembrane</keyword>